<dbReference type="RefSeq" id="YP_009886027.1">
    <property type="nucleotide sequence ID" value="NC_049489.1"/>
</dbReference>
<keyword evidence="1" id="KW-0378">Hydrolase</keyword>
<dbReference type="SUPFAM" id="SSF54060">
    <property type="entry name" value="His-Me finger endonucleases"/>
    <property type="match status" value="1"/>
</dbReference>
<dbReference type="InterPro" id="IPR044925">
    <property type="entry name" value="His-Me_finger_sf"/>
</dbReference>
<keyword evidence="1" id="KW-0255">Endonuclease</keyword>
<organism evidence="1 2">
    <name type="scientific">Arthrobacter phage DrYang</name>
    <dbReference type="NCBI Taxonomy" id="2686080"/>
    <lineage>
        <taxon>Viruses</taxon>
        <taxon>Duplodnaviria</taxon>
        <taxon>Heunggongvirae</taxon>
        <taxon>Uroviricota</taxon>
        <taxon>Caudoviricetes</taxon>
        <taxon>Klausavirus</taxon>
        <taxon>Klausavirus dryang</taxon>
    </lineage>
</organism>
<evidence type="ECO:0000313" key="1">
    <source>
        <dbReference type="EMBL" id="QGZ17204.1"/>
    </source>
</evidence>
<dbReference type="EMBL" id="MN703411">
    <property type="protein sequence ID" value="QGZ17204.1"/>
    <property type="molecule type" value="Genomic_DNA"/>
</dbReference>
<keyword evidence="2" id="KW-1185">Reference proteome</keyword>
<name>A0A6B9J9Z7_9CAUD</name>
<reference evidence="1 2" key="1">
    <citation type="submission" date="2019-11" db="EMBL/GenBank/DDBJ databases">
        <authorList>
            <person name="Donovan J."/>
            <person name="Schaffer R."/>
            <person name="Bae M.S."/>
            <person name="Gitobu P.N."/>
            <person name="Guan P."/>
            <person name="Olavarrieta M.P."/>
            <person name="Perez Cortez K."/>
            <person name="Tozier F.G."/>
            <person name="Vasilopoulos H."/>
            <person name="Zhang S."/>
            <person name="Kapinos A."/>
            <person name="Freise A.C."/>
            <person name="Moberg-Parker J."/>
            <person name="Garlena R.A."/>
            <person name="Russell D.A."/>
            <person name="Pope W.H."/>
            <person name="Jacobs-Sera D."/>
            <person name="Hatfull G.F."/>
        </authorList>
    </citation>
    <scope>NUCLEOTIDE SEQUENCE [LARGE SCALE GENOMIC DNA]</scope>
</reference>
<dbReference type="GO" id="GO:0004519">
    <property type="term" value="F:endonuclease activity"/>
    <property type="evidence" value="ECO:0007669"/>
    <property type="project" value="UniProtKB-KW"/>
</dbReference>
<protein>
    <submittedName>
        <fullName evidence="1">HNH endonuclease</fullName>
    </submittedName>
</protein>
<keyword evidence="1" id="KW-0540">Nuclease</keyword>
<gene>
    <name evidence="1" type="primary">105</name>
    <name evidence="1" type="ORF">SEA_DRYANG_105</name>
</gene>
<dbReference type="KEGG" id="vg:55815433"/>
<evidence type="ECO:0000313" key="2">
    <source>
        <dbReference type="Proteomes" id="UP000438167"/>
    </source>
</evidence>
<sequence length="109" mass="12479">MSLTKFSMDMYPLNLEQQAIYVRERVVEENGHHVWQLGLHSTHNYPRCGAPVNYKNATRAAYEVHLGRRIPSYLLVLPTCEEPRCVNPEHMVTSTLPPAALPRVPRGEK</sequence>
<proteinExistence type="predicted"/>
<accession>A0A6B9J9Z7</accession>
<dbReference type="Proteomes" id="UP000438167">
    <property type="component" value="Segment"/>
</dbReference>
<dbReference type="GeneID" id="55815433"/>